<keyword evidence="3" id="KW-1185">Reference proteome</keyword>
<evidence type="ECO:0000313" key="3">
    <source>
        <dbReference type="Proteomes" id="UP001066276"/>
    </source>
</evidence>
<feature type="compositionally biased region" description="Basic and acidic residues" evidence="1">
    <location>
        <begin position="80"/>
        <end position="93"/>
    </location>
</feature>
<feature type="region of interest" description="Disordered" evidence="1">
    <location>
        <begin position="13"/>
        <end position="93"/>
    </location>
</feature>
<proteinExistence type="predicted"/>
<protein>
    <submittedName>
        <fullName evidence="2">Uncharacterized protein</fullName>
    </submittedName>
</protein>
<dbReference type="Proteomes" id="UP001066276">
    <property type="component" value="Chromosome 7"/>
</dbReference>
<name>A0AAV7PDX9_PLEWA</name>
<dbReference type="AlphaFoldDB" id="A0AAV7PDX9"/>
<reference evidence="2" key="1">
    <citation type="journal article" date="2022" name="bioRxiv">
        <title>Sequencing and chromosome-scale assembly of the giantPleurodeles waltlgenome.</title>
        <authorList>
            <person name="Brown T."/>
            <person name="Elewa A."/>
            <person name="Iarovenko S."/>
            <person name="Subramanian E."/>
            <person name="Araus A.J."/>
            <person name="Petzold A."/>
            <person name="Susuki M."/>
            <person name="Suzuki K.-i.T."/>
            <person name="Hayashi T."/>
            <person name="Toyoda A."/>
            <person name="Oliveira C."/>
            <person name="Osipova E."/>
            <person name="Leigh N.D."/>
            <person name="Simon A."/>
            <person name="Yun M.H."/>
        </authorList>
    </citation>
    <scope>NUCLEOTIDE SEQUENCE</scope>
    <source>
        <strain evidence="2">20211129_DDA</strain>
        <tissue evidence="2">Liver</tissue>
    </source>
</reference>
<comment type="caution">
    <text evidence="2">The sequence shown here is derived from an EMBL/GenBank/DDBJ whole genome shotgun (WGS) entry which is preliminary data.</text>
</comment>
<gene>
    <name evidence="2" type="ORF">NDU88_004944</name>
</gene>
<dbReference type="EMBL" id="JANPWB010000011">
    <property type="protein sequence ID" value="KAJ1126537.1"/>
    <property type="molecule type" value="Genomic_DNA"/>
</dbReference>
<evidence type="ECO:0000256" key="1">
    <source>
        <dbReference type="SAM" id="MobiDB-lite"/>
    </source>
</evidence>
<evidence type="ECO:0000313" key="2">
    <source>
        <dbReference type="EMBL" id="KAJ1126537.1"/>
    </source>
</evidence>
<organism evidence="2 3">
    <name type="scientific">Pleurodeles waltl</name>
    <name type="common">Iberian ribbed newt</name>
    <dbReference type="NCBI Taxonomy" id="8319"/>
    <lineage>
        <taxon>Eukaryota</taxon>
        <taxon>Metazoa</taxon>
        <taxon>Chordata</taxon>
        <taxon>Craniata</taxon>
        <taxon>Vertebrata</taxon>
        <taxon>Euteleostomi</taxon>
        <taxon>Amphibia</taxon>
        <taxon>Batrachia</taxon>
        <taxon>Caudata</taxon>
        <taxon>Salamandroidea</taxon>
        <taxon>Salamandridae</taxon>
        <taxon>Pleurodelinae</taxon>
        <taxon>Pleurodeles</taxon>
    </lineage>
</organism>
<sequence length="93" mass="10144">MIRVVGWTRWSVHEGEKAPQELWPRGGQRTKTRTGVPPQGLPEPWPRAPELELEGEATLGPADSPGLVGSQAWAPQDMAGWRKEVTAPGPDRG</sequence>
<accession>A0AAV7PDX9</accession>